<dbReference type="EMBL" id="PDWZ02000014">
    <property type="protein sequence ID" value="KAB2099986.1"/>
    <property type="molecule type" value="Genomic_DNA"/>
</dbReference>
<evidence type="ECO:0000313" key="1">
    <source>
        <dbReference type="EMBL" id="KAB2099986.1"/>
    </source>
</evidence>
<organism evidence="1 2">
    <name type="scientific">Alternaria gaisen</name>
    <dbReference type="NCBI Taxonomy" id="167740"/>
    <lineage>
        <taxon>Eukaryota</taxon>
        <taxon>Fungi</taxon>
        <taxon>Dikarya</taxon>
        <taxon>Ascomycota</taxon>
        <taxon>Pezizomycotina</taxon>
        <taxon>Dothideomycetes</taxon>
        <taxon>Pleosporomycetidae</taxon>
        <taxon>Pleosporales</taxon>
        <taxon>Pleosporineae</taxon>
        <taxon>Pleosporaceae</taxon>
        <taxon>Alternaria</taxon>
        <taxon>Alternaria sect. Alternaria</taxon>
    </lineage>
</organism>
<evidence type="ECO:0000313" key="2">
    <source>
        <dbReference type="Proteomes" id="UP000293547"/>
    </source>
</evidence>
<dbReference type="Proteomes" id="UP000293547">
    <property type="component" value="Unassembled WGS sequence"/>
</dbReference>
<sequence>MAYSVCSNGRLDVYGFQRNVSKYDKTYSPFRLAPDFTSTWNTSNVDVHKSRRKLLNKLFSEQHLDDYGTLITVQVDEFMRQTLEALPKDKNVMAGPINFAYKSDVVAREIITSLVSGQTYGFQSGDAKSASLLADISKFERKLYLLGFAPWLKMLPSFKPTPALAQWIVQSSKQGFTSESKNTLVAKMLAARDEEKDAEFSRNDIIADARFFLLGGSVTSSSALSATLFFLLHHPVEMQELYNELRGTFPTYEDIKADAQLMRCKRLRAVFEESMRLAPPVPTLLPRLVGPGGIKACGRYVPEGIVIGAPCWAISRDKRYFDRPNIFKPDRWLADSSDPVALEKVLLATRASQPFSHGPRACPGRALAFRENGLLLAKLVYAFEMEPVQDKSIVEESLTGICDGLVFNQLDTVGAHEVELMVRYRLRLDGKTERRVSEN</sequence>
<accession>A0ACB6F6C7</accession>
<reference evidence="1 2" key="1">
    <citation type="journal article" date="2019" name="bioRxiv">
        <title>Genomics, evolutionary history and diagnostics of the Alternaria alternata species group including apple and Asian pear pathotypes.</title>
        <authorList>
            <person name="Armitage A.D."/>
            <person name="Cockerton H.M."/>
            <person name="Sreenivasaprasad S."/>
            <person name="Woodhall J.W."/>
            <person name="Lane C.R."/>
            <person name="Harrison R.J."/>
            <person name="Clarkson J.P."/>
        </authorList>
    </citation>
    <scope>NUCLEOTIDE SEQUENCE [LARGE SCALE GENOMIC DNA]</scope>
    <source>
        <strain evidence="1 2">FERA 650</strain>
    </source>
</reference>
<gene>
    <name evidence="1" type="ORF">AG0111_0g11754</name>
</gene>
<comment type="caution">
    <text evidence="1">The sequence shown here is derived from an EMBL/GenBank/DDBJ whole genome shotgun (WGS) entry which is preliminary data.</text>
</comment>
<proteinExistence type="predicted"/>
<protein>
    <submittedName>
        <fullName evidence="1">Uncharacterized protein</fullName>
    </submittedName>
</protein>
<name>A0ACB6F6C7_9PLEO</name>
<keyword evidence="2" id="KW-1185">Reference proteome</keyword>